<dbReference type="Proteomes" id="UP001204798">
    <property type="component" value="Unassembled WGS sequence"/>
</dbReference>
<sequence length="86" mass="9868">MAKEVERITVPQIDWDEFVEKAKAIYEQLKPQLLPQYKGLVIAIEPESGDYELGKTTMEAGAKLRKRHPGKVFFFARVGYRTLGKL</sequence>
<proteinExistence type="predicted"/>
<protein>
    <recommendedName>
        <fullName evidence="3">DUF5678 domain-containing protein</fullName>
    </recommendedName>
</protein>
<comment type="caution">
    <text evidence="1">The sequence shown here is derived from an EMBL/GenBank/DDBJ whole genome shotgun (WGS) entry which is preliminary data.</text>
</comment>
<evidence type="ECO:0000313" key="1">
    <source>
        <dbReference type="EMBL" id="MCS3920315.1"/>
    </source>
</evidence>
<organism evidence="1 2">
    <name type="scientific">Candidatus Fervidibacter sacchari</name>
    <dbReference type="NCBI Taxonomy" id="1448929"/>
    <lineage>
        <taxon>Bacteria</taxon>
        <taxon>Candidatus Fervidibacterota</taxon>
        <taxon>Candidatus Fervidibacter</taxon>
    </lineage>
</organism>
<dbReference type="RefSeq" id="WP_259099018.1">
    <property type="nucleotide sequence ID" value="NZ_CP130454.1"/>
</dbReference>
<keyword evidence="2" id="KW-1185">Reference proteome</keyword>
<name>A0ABT2EQS9_9BACT</name>
<reference evidence="1 2" key="1">
    <citation type="submission" date="2022-08" db="EMBL/GenBank/DDBJ databases">
        <title>Bacterial and archaeal communities from various locations to study Microbial Dark Matter (Phase II).</title>
        <authorList>
            <person name="Stepanauskas R."/>
        </authorList>
    </citation>
    <scope>NUCLEOTIDE SEQUENCE [LARGE SCALE GENOMIC DNA]</scope>
    <source>
        <strain evidence="1 2">PD1</strain>
    </source>
</reference>
<evidence type="ECO:0000313" key="2">
    <source>
        <dbReference type="Proteomes" id="UP001204798"/>
    </source>
</evidence>
<dbReference type="EMBL" id="JANUCP010000005">
    <property type="protein sequence ID" value="MCS3920315.1"/>
    <property type="molecule type" value="Genomic_DNA"/>
</dbReference>
<evidence type="ECO:0008006" key="3">
    <source>
        <dbReference type="Google" id="ProtNLM"/>
    </source>
</evidence>
<gene>
    <name evidence="1" type="ORF">M2350_002744</name>
</gene>
<accession>A0ABT2EQS9</accession>